<protein>
    <recommendedName>
        <fullName evidence="2">NERD domain-containing protein</fullName>
    </recommendedName>
</protein>
<dbReference type="Pfam" id="PF06319">
    <property type="entry name" value="MmcB-like"/>
    <property type="match status" value="1"/>
</dbReference>
<organism evidence="1">
    <name type="scientific">marine sediment metagenome</name>
    <dbReference type="NCBI Taxonomy" id="412755"/>
    <lineage>
        <taxon>unclassified sequences</taxon>
        <taxon>metagenomes</taxon>
        <taxon>ecological metagenomes</taxon>
    </lineage>
</organism>
<comment type="caution">
    <text evidence="1">The sequence shown here is derived from an EMBL/GenBank/DDBJ whole genome shotgun (WGS) entry which is preliminary data.</text>
</comment>
<reference evidence="1" key="1">
    <citation type="journal article" date="2015" name="Nature">
        <title>Complex archaea that bridge the gap between prokaryotes and eukaryotes.</title>
        <authorList>
            <person name="Spang A."/>
            <person name="Saw J.H."/>
            <person name="Jorgensen S.L."/>
            <person name="Zaremba-Niedzwiedzka K."/>
            <person name="Martijn J."/>
            <person name="Lind A.E."/>
            <person name="van Eijk R."/>
            <person name="Schleper C."/>
            <person name="Guy L."/>
            <person name="Ettema T.J."/>
        </authorList>
    </citation>
    <scope>NUCLEOTIDE SEQUENCE</scope>
</reference>
<dbReference type="EMBL" id="LAZR01000303">
    <property type="protein sequence ID" value="KKN75774.1"/>
    <property type="molecule type" value="Genomic_DNA"/>
</dbReference>
<sequence length="187" mass="21476">MAVRGCGAECAFLESEIVMKQKRPKMHAGDIEIAIAHRYGWRRYFIVPNVHWGLNFWHELDMLVVSPVGWATEIEIKVSASDLKADKKKIHGHRSDRIRQLYFAVPEDLRAKAMELIPERAGLIIVKPDMAPYAYGKTEIVKTPKTNSGARKLNEKELQKLGKLAAMRIWSLKAVVYRQQREKVKLL</sequence>
<dbReference type="AlphaFoldDB" id="A0A0F9T9D3"/>
<gene>
    <name evidence="1" type="ORF">LCGC14_0376500</name>
</gene>
<evidence type="ECO:0008006" key="2">
    <source>
        <dbReference type="Google" id="ProtNLM"/>
    </source>
</evidence>
<proteinExistence type="predicted"/>
<evidence type="ECO:0000313" key="1">
    <source>
        <dbReference type="EMBL" id="KKN75774.1"/>
    </source>
</evidence>
<accession>A0A0F9T9D3</accession>
<dbReference type="InterPro" id="IPR009394">
    <property type="entry name" value="MmcB-like"/>
</dbReference>
<name>A0A0F9T9D3_9ZZZZ</name>